<organism evidence="1 2">
    <name type="scientific">Stylosanthes scabra</name>
    <dbReference type="NCBI Taxonomy" id="79078"/>
    <lineage>
        <taxon>Eukaryota</taxon>
        <taxon>Viridiplantae</taxon>
        <taxon>Streptophyta</taxon>
        <taxon>Embryophyta</taxon>
        <taxon>Tracheophyta</taxon>
        <taxon>Spermatophyta</taxon>
        <taxon>Magnoliopsida</taxon>
        <taxon>eudicotyledons</taxon>
        <taxon>Gunneridae</taxon>
        <taxon>Pentapetalae</taxon>
        <taxon>rosids</taxon>
        <taxon>fabids</taxon>
        <taxon>Fabales</taxon>
        <taxon>Fabaceae</taxon>
        <taxon>Papilionoideae</taxon>
        <taxon>50 kb inversion clade</taxon>
        <taxon>dalbergioids sensu lato</taxon>
        <taxon>Dalbergieae</taxon>
        <taxon>Pterocarpus clade</taxon>
        <taxon>Stylosanthes</taxon>
    </lineage>
</organism>
<reference evidence="1 2" key="1">
    <citation type="journal article" date="2023" name="Plants (Basel)">
        <title>Bridging the Gap: Combining Genomics and Transcriptomics Approaches to Understand Stylosanthes scabra, an Orphan Legume from the Brazilian Caatinga.</title>
        <authorList>
            <person name="Ferreira-Neto J.R.C."/>
            <person name="da Silva M.D."/>
            <person name="Binneck E."/>
            <person name="de Melo N.F."/>
            <person name="da Silva R.H."/>
            <person name="de Melo A.L.T.M."/>
            <person name="Pandolfi V."/>
            <person name="Bustamante F.O."/>
            <person name="Brasileiro-Vidal A.C."/>
            <person name="Benko-Iseppon A.M."/>
        </authorList>
    </citation>
    <scope>NUCLEOTIDE SEQUENCE [LARGE SCALE GENOMIC DNA]</scope>
    <source>
        <tissue evidence="1">Leaves</tissue>
    </source>
</reference>
<name>A0ABU6W8F1_9FABA</name>
<comment type="caution">
    <text evidence="1">The sequence shown here is derived from an EMBL/GenBank/DDBJ whole genome shotgun (WGS) entry which is preliminary data.</text>
</comment>
<sequence>MSSSSRATKRRRGKEVINADDNGDTYNVHRFFSKFHNEFFYRNNLGSKAIIPSTKFDLGREEYRRVRRQIDLRGWVRLGKPKTKISAALVREFYANARTDPDAQDDRSFQTFVQGQVQLQKELTNYNKNFSDHMSKMYKSFKDQGVRINDNYNLLERNTVYGEANQMYTNWGLQQFIPALEPIPPPKGSGTMLEHIASSFPNNYLLALYHSQQIKGDAVYEIDPAKDVEAYKYTTVDEYLNQFV</sequence>
<evidence type="ECO:0000313" key="1">
    <source>
        <dbReference type="EMBL" id="MED6181183.1"/>
    </source>
</evidence>
<dbReference type="Gene3D" id="3.90.25.10">
    <property type="entry name" value="UDP-galactose 4-epimerase, domain 1"/>
    <property type="match status" value="1"/>
</dbReference>
<keyword evidence="2" id="KW-1185">Reference proteome</keyword>
<gene>
    <name evidence="1" type="ORF">PIB30_017158</name>
</gene>
<protein>
    <submittedName>
        <fullName evidence="1">Uncharacterized protein</fullName>
    </submittedName>
</protein>
<proteinExistence type="predicted"/>
<dbReference type="EMBL" id="JASCZI010181292">
    <property type="protein sequence ID" value="MED6181183.1"/>
    <property type="molecule type" value="Genomic_DNA"/>
</dbReference>
<evidence type="ECO:0000313" key="2">
    <source>
        <dbReference type="Proteomes" id="UP001341840"/>
    </source>
</evidence>
<accession>A0ABU6W8F1</accession>
<dbReference type="Proteomes" id="UP001341840">
    <property type="component" value="Unassembled WGS sequence"/>
</dbReference>